<evidence type="ECO:0000313" key="3">
    <source>
        <dbReference type="Proteomes" id="UP000239415"/>
    </source>
</evidence>
<organism evidence="2 3">
    <name type="scientific">Actinoplanes italicus</name>
    <dbReference type="NCBI Taxonomy" id="113567"/>
    <lineage>
        <taxon>Bacteria</taxon>
        <taxon>Bacillati</taxon>
        <taxon>Actinomycetota</taxon>
        <taxon>Actinomycetes</taxon>
        <taxon>Micromonosporales</taxon>
        <taxon>Micromonosporaceae</taxon>
        <taxon>Actinoplanes</taxon>
    </lineage>
</organism>
<evidence type="ECO:0000313" key="2">
    <source>
        <dbReference type="EMBL" id="PRX14755.1"/>
    </source>
</evidence>
<dbReference type="InterPro" id="IPR007344">
    <property type="entry name" value="GrpB/CoaE"/>
</dbReference>
<evidence type="ECO:0000256" key="1">
    <source>
        <dbReference type="SAM" id="MobiDB-lite"/>
    </source>
</evidence>
<dbReference type="Pfam" id="PF04229">
    <property type="entry name" value="GrpB"/>
    <property type="match status" value="1"/>
</dbReference>
<dbReference type="EMBL" id="PVMZ01000023">
    <property type="protein sequence ID" value="PRX14755.1"/>
    <property type="molecule type" value="Genomic_DNA"/>
</dbReference>
<keyword evidence="2" id="KW-0808">Transferase</keyword>
<feature type="region of interest" description="Disordered" evidence="1">
    <location>
        <begin position="170"/>
        <end position="190"/>
    </location>
</feature>
<dbReference type="AlphaFoldDB" id="A0A2T0JYY4"/>
<dbReference type="PANTHER" id="PTHR34822">
    <property type="entry name" value="GRPB DOMAIN PROTEIN (AFU_ORTHOLOGUE AFUA_1G01530)"/>
    <property type="match status" value="1"/>
</dbReference>
<dbReference type="PANTHER" id="PTHR34822:SF1">
    <property type="entry name" value="GRPB FAMILY PROTEIN"/>
    <property type="match status" value="1"/>
</dbReference>
<reference evidence="2 3" key="1">
    <citation type="submission" date="2018-03" db="EMBL/GenBank/DDBJ databases">
        <title>Genomic Encyclopedia of Archaeal and Bacterial Type Strains, Phase II (KMG-II): from individual species to whole genera.</title>
        <authorList>
            <person name="Goeker M."/>
        </authorList>
    </citation>
    <scope>NUCLEOTIDE SEQUENCE [LARGE SCALE GENOMIC DNA]</scope>
    <source>
        <strain evidence="2 3">DSM 43146</strain>
    </source>
</reference>
<dbReference type="Proteomes" id="UP000239415">
    <property type="component" value="Unassembled WGS sequence"/>
</dbReference>
<dbReference type="SUPFAM" id="SSF81301">
    <property type="entry name" value="Nucleotidyltransferase"/>
    <property type="match status" value="1"/>
</dbReference>
<dbReference type="Gene3D" id="3.30.460.10">
    <property type="entry name" value="Beta Polymerase, domain 2"/>
    <property type="match status" value="1"/>
</dbReference>
<dbReference type="InterPro" id="IPR043519">
    <property type="entry name" value="NT_sf"/>
</dbReference>
<proteinExistence type="predicted"/>
<protein>
    <submittedName>
        <fullName evidence="2">GrpB-like predicted nucleotidyltransferase (UPF0157 family)</fullName>
    </submittedName>
</protein>
<keyword evidence="3" id="KW-1185">Reference proteome</keyword>
<gene>
    <name evidence="2" type="ORF">CLV67_123141</name>
</gene>
<dbReference type="RefSeq" id="WP_239166758.1">
    <property type="nucleotide sequence ID" value="NZ_BOMO01000138.1"/>
</dbReference>
<sequence>MTNGERRDPIRMVPYDPEWATGFERERDRVTAALAPWLAGPVEHIGSTAVPGLPAKPIIDMAARIADHDQGAEVRAALAGIGWVHAPEPGDDAARKWSFCFPDPGWRTHHLHVYEHGDPIPGSLTAFRDHLRASPADAAEYGRIKTALAAADAHDRPRYRAGKAPFIQGVLARLTPDSPDARPTPAPEST</sequence>
<dbReference type="GO" id="GO:0016740">
    <property type="term" value="F:transferase activity"/>
    <property type="evidence" value="ECO:0007669"/>
    <property type="project" value="UniProtKB-KW"/>
</dbReference>
<name>A0A2T0JYY4_9ACTN</name>
<comment type="caution">
    <text evidence="2">The sequence shown here is derived from an EMBL/GenBank/DDBJ whole genome shotgun (WGS) entry which is preliminary data.</text>
</comment>
<accession>A0A2T0JYY4</accession>